<name>A0A5J4S8J9_9ZZZZ</name>
<sequence>MTIEENNQNIGAKPALTEKEGGTFDYIVNCMKDAAIPFQKACSQPNLHYPLNENKFTQMYVEQVEVKIKSHPNIGVKNQYSDIFMGTKGVPDFYFHKVEEGVHHFPLFVVESKILPTPGEKREREYVIGNKENGAMERYKIEKHGKGFNVCGILGFVEKETFDYWITSINRWVEELSGTNDFWKKDEILTKIENKLDYFVSKSIAHRTSSQDISLYHLWIFTHKQKQ</sequence>
<organism evidence="2">
    <name type="scientific">termite gut metagenome</name>
    <dbReference type="NCBI Taxonomy" id="433724"/>
    <lineage>
        <taxon>unclassified sequences</taxon>
        <taxon>metagenomes</taxon>
        <taxon>organismal metagenomes</taxon>
    </lineage>
</organism>
<protein>
    <submittedName>
        <fullName evidence="2">Uncharacterized protein</fullName>
    </submittedName>
</protein>
<proteinExistence type="predicted"/>
<comment type="caution">
    <text evidence="2">The sequence shown here is derived from an EMBL/GenBank/DDBJ whole genome shotgun (WGS) entry which is preliminary data.</text>
</comment>
<evidence type="ECO:0000313" key="1">
    <source>
        <dbReference type="EMBL" id="KAA6342438.1"/>
    </source>
</evidence>
<reference evidence="2" key="1">
    <citation type="submission" date="2019-03" db="EMBL/GenBank/DDBJ databases">
        <title>Single cell metagenomics reveals metabolic interactions within the superorganism composed of flagellate Streblomastix strix and complex community of Bacteroidetes bacteria on its surface.</title>
        <authorList>
            <person name="Treitli S.C."/>
            <person name="Kolisko M."/>
            <person name="Husnik F."/>
            <person name="Keeling P."/>
            <person name="Hampl V."/>
        </authorList>
    </citation>
    <scope>NUCLEOTIDE SEQUENCE</scope>
    <source>
        <strain evidence="2">STM</strain>
    </source>
</reference>
<evidence type="ECO:0000313" key="2">
    <source>
        <dbReference type="EMBL" id="KAA6342444.1"/>
    </source>
</evidence>
<dbReference type="AlphaFoldDB" id="A0A5J4S8J9"/>
<gene>
    <name evidence="1" type="ORF">EZS27_009807</name>
    <name evidence="2" type="ORF">EZS27_009813</name>
</gene>
<dbReference type="EMBL" id="SNRY01000326">
    <property type="protein sequence ID" value="KAA6342444.1"/>
    <property type="molecule type" value="Genomic_DNA"/>
</dbReference>
<accession>A0A5J4S8J9</accession>
<dbReference type="EMBL" id="SNRY01000326">
    <property type="protein sequence ID" value="KAA6342438.1"/>
    <property type="molecule type" value="Genomic_DNA"/>
</dbReference>